<dbReference type="InterPro" id="IPR006702">
    <property type="entry name" value="CASP_dom"/>
</dbReference>
<evidence type="ECO:0000256" key="6">
    <source>
        <dbReference type="ARBA" id="ARBA00023136"/>
    </source>
</evidence>
<keyword evidence="11" id="KW-1185">Reference proteome</keyword>
<comment type="subunit">
    <text evidence="7">Homodimer and heterodimers.</text>
</comment>
<evidence type="ECO:0000256" key="4">
    <source>
        <dbReference type="ARBA" id="ARBA00022692"/>
    </source>
</evidence>
<dbReference type="Proteomes" id="UP000000768">
    <property type="component" value="Chromosome 4"/>
</dbReference>
<dbReference type="EMBL" id="CM000763">
    <property type="protein sequence ID" value="KXG31388.1"/>
    <property type="molecule type" value="Genomic_DNA"/>
</dbReference>
<feature type="region of interest" description="Disordered" evidence="8">
    <location>
        <begin position="1"/>
        <end position="22"/>
    </location>
</feature>
<evidence type="ECO:0000256" key="8">
    <source>
        <dbReference type="SAM" id="MobiDB-lite"/>
    </source>
</evidence>
<evidence type="ECO:0000256" key="7">
    <source>
        <dbReference type="RuleBase" id="RU361233"/>
    </source>
</evidence>
<dbReference type="FunCoup" id="A0A194YT21">
    <property type="interactions" value="820"/>
</dbReference>
<keyword evidence="3 7" id="KW-1003">Cell membrane</keyword>
<evidence type="ECO:0000256" key="3">
    <source>
        <dbReference type="ARBA" id="ARBA00022475"/>
    </source>
</evidence>
<comment type="similarity">
    <text evidence="2 7">Belongs to the Casparian strip membrane proteins (CASP) family.</text>
</comment>
<gene>
    <name evidence="10" type="ORF">SORBI_3004G349500</name>
</gene>
<dbReference type="OMA" id="CNITAAI"/>
<sequence>MYGSDCHVMDMEDPPPPPPPNGSKVVTLLFRLSTLALALTSSVVMAAASECTIYGGLHDDGAATVVTFKDYQPFVYLVGSNIAATILEVAAIYLQVAAGDKQGSDADDDEEDAPTPAMINPRVVLVAADVAVQVLLYSATGEVFAAAMAYGPQISACAGAGHLCEQVHRSKIISLAASLAAGLASIAKDVPLPFSVWPHM</sequence>
<dbReference type="Pfam" id="PF04535">
    <property type="entry name" value="CASP_dom"/>
    <property type="match status" value="1"/>
</dbReference>
<evidence type="ECO:0000256" key="2">
    <source>
        <dbReference type="ARBA" id="ARBA00007651"/>
    </source>
</evidence>
<dbReference type="OrthoDB" id="668094at2759"/>
<accession>A0A194YT21</accession>
<dbReference type="InParanoid" id="A0A194YT21"/>
<evidence type="ECO:0000313" key="10">
    <source>
        <dbReference type="EMBL" id="KXG31388.1"/>
    </source>
</evidence>
<proteinExistence type="inferred from homology"/>
<comment type="subcellular location">
    <subcellularLocation>
        <location evidence="1 7">Cell membrane</location>
        <topology evidence="1 7">Multi-pass membrane protein</topology>
    </subcellularLocation>
</comment>
<keyword evidence="4" id="KW-0812">Transmembrane</keyword>
<dbReference type="InterPro" id="IPR044173">
    <property type="entry name" value="CASPL"/>
</dbReference>
<organism evidence="10 11">
    <name type="scientific">Sorghum bicolor</name>
    <name type="common">Sorghum</name>
    <name type="synonym">Sorghum vulgare</name>
    <dbReference type="NCBI Taxonomy" id="4558"/>
    <lineage>
        <taxon>Eukaryota</taxon>
        <taxon>Viridiplantae</taxon>
        <taxon>Streptophyta</taxon>
        <taxon>Embryophyta</taxon>
        <taxon>Tracheophyta</taxon>
        <taxon>Spermatophyta</taxon>
        <taxon>Magnoliopsida</taxon>
        <taxon>Liliopsida</taxon>
        <taxon>Poales</taxon>
        <taxon>Poaceae</taxon>
        <taxon>PACMAD clade</taxon>
        <taxon>Panicoideae</taxon>
        <taxon>Andropogonodae</taxon>
        <taxon>Andropogoneae</taxon>
        <taxon>Sorghinae</taxon>
        <taxon>Sorghum</taxon>
    </lineage>
</organism>
<protein>
    <recommendedName>
        <fullName evidence="7">CASP-like protein</fullName>
    </recommendedName>
</protein>
<dbReference type="AlphaFoldDB" id="A0A194YT21"/>
<reference evidence="10 11" key="1">
    <citation type="journal article" date="2009" name="Nature">
        <title>The Sorghum bicolor genome and the diversification of grasses.</title>
        <authorList>
            <person name="Paterson A.H."/>
            <person name="Bowers J.E."/>
            <person name="Bruggmann R."/>
            <person name="Dubchak I."/>
            <person name="Grimwood J."/>
            <person name="Gundlach H."/>
            <person name="Haberer G."/>
            <person name="Hellsten U."/>
            <person name="Mitros T."/>
            <person name="Poliakov A."/>
            <person name="Schmutz J."/>
            <person name="Spannagl M."/>
            <person name="Tang H."/>
            <person name="Wang X."/>
            <person name="Wicker T."/>
            <person name="Bharti A.K."/>
            <person name="Chapman J."/>
            <person name="Feltus F.A."/>
            <person name="Gowik U."/>
            <person name="Grigoriev I.V."/>
            <person name="Lyons E."/>
            <person name="Maher C.A."/>
            <person name="Martis M."/>
            <person name="Narechania A."/>
            <person name="Otillar R.P."/>
            <person name="Penning B.W."/>
            <person name="Salamov A.A."/>
            <person name="Wang Y."/>
            <person name="Zhang L."/>
            <person name="Carpita N.C."/>
            <person name="Freeling M."/>
            <person name="Gingle A.R."/>
            <person name="Hash C.T."/>
            <person name="Keller B."/>
            <person name="Klein P."/>
            <person name="Kresovich S."/>
            <person name="McCann M.C."/>
            <person name="Ming R."/>
            <person name="Peterson D.G."/>
            <person name="Mehboob-ur-Rahman"/>
            <person name="Ware D."/>
            <person name="Westhoff P."/>
            <person name="Mayer K.F."/>
            <person name="Messing J."/>
            <person name="Rokhsar D.S."/>
        </authorList>
    </citation>
    <scope>NUCLEOTIDE SEQUENCE [LARGE SCALE GENOMIC DNA]</scope>
    <source>
        <strain evidence="11">cv. BTx623</strain>
    </source>
</reference>
<dbReference type="PANTHER" id="PTHR36488:SF1">
    <property type="entry name" value="CASP-LIKE PROTEIN 1U2"/>
    <property type="match status" value="1"/>
</dbReference>
<name>A0A194YT21_SORBI</name>
<feature type="domain" description="Casparian strip membrane protein" evidence="9">
    <location>
        <begin position="23"/>
        <end position="179"/>
    </location>
</feature>
<evidence type="ECO:0000313" key="11">
    <source>
        <dbReference type="Proteomes" id="UP000000768"/>
    </source>
</evidence>
<keyword evidence="5" id="KW-1133">Transmembrane helix</keyword>
<evidence type="ECO:0000256" key="1">
    <source>
        <dbReference type="ARBA" id="ARBA00004651"/>
    </source>
</evidence>
<dbReference type="eggNOG" id="ENOG502R6RW">
    <property type="taxonomic scope" value="Eukaryota"/>
</dbReference>
<keyword evidence="6" id="KW-0472">Membrane</keyword>
<dbReference type="PANTHER" id="PTHR36488">
    <property type="entry name" value="CASP-LIKE PROTEIN 1U1"/>
    <property type="match status" value="1"/>
</dbReference>
<evidence type="ECO:0000259" key="9">
    <source>
        <dbReference type="Pfam" id="PF04535"/>
    </source>
</evidence>
<evidence type="ECO:0000256" key="5">
    <source>
        <dbReference type="ARBA" id="ARBA00022989"/>
    </source>
</evidence>
<dbReference type="GO" id="GO:0005886">
    <property type="term" value="C:plasma membrane"/>
    <property type="evidence" value="ECO:0007669"/>
    <property type="project" value="UniProtKB-SubCell"/>
</dbReference>
<dbReference type="Gramene" id="KXG31388">
    <property type="protein sequence ID" value="KXG31388"/>
    <property type="gene ID" value="SORBI_3004G349500"/>
</dbReference>
<reference evidence="11" key="2">
    <citation type="journal article" date="2018" name="Plant J.">
        <title>The Sorghum bicolor reference genome: improved assembly, gene annotations, a transcriptome atlas, and signatures of genome organization.</title>
        <authorList>
            <person name="McCormick R.F."/>
            <person name="Truong S.K."/>
            <person name="Sreedasyam A."/>
            <person name="Jenkins J."/>
            <person name="Shu S."/>
            <person name="Sims D."/>
            <person name="Kennedy M."/>
            <person name="Amirebrahimi M."/>
            <person name="Weers B.D."/>
            <person name="McKinley B."/>
            <person name="Mattison A."/>
            <person name="Morishige D.T."/>
            <person name="Grimwood J."/>
            <person name="Schmutz J."/>
            <person name="Mullet J.E."/>
        </authorList>
    </citation>
    <scope>NUCLEOTIDE SEQUENCE [LARGE SCALE GENOMIC DNA]</scope>
    <source>
        <strain evidence="11">cv. BTx623</strain>
    </source>
</reference>